<dbReference type="PRINTS" id="PR00508">
    <property type="entry name" value="S21N4MTFRASE"/>
</dbReference>
<keyword evidence="2" id="KW-0489">Methyltransferase</keyword>
<dbReference type="InterPro" id="IPR002941">
    <property type="entry name" value="DNA_methylase_N4/N6"/>
</dbReference>
<dbReference type="InterPro" id="IPR002052">
    <property type="entry name" value="DNA_methylase_N6_adenine_CS"/>
</dbReference>
<feature type="non-terminal residue" evidence="5">
    <location>
        <position position="79"/>
    </location>
</feature>
<sequence>MEVNKLYNENCLVGMARLPNECANLIIADPPYFEVKGEFDFVWNSFDDYLQDVEKWAIECKRILIDNGTLFWYGNSKKI</sequence>
<protein>
    <recommendedName>
        <fullName evidence="4">DNA methylase N-4/N-6 domain-containing protein</fullName>
    </recommendedName>
</protein>
<dbReference type="EMBL" id="BART01011910">
    <property type="protein sequence ID" value="GAG89483.1"/>
    <property type="molecule type" value="Genomic_DNA"/>
</dbReference>
<proteinExistence type="inferred from homology"/>
<organism evidence="5">
    <name type="scientific">marine sediment metagenome</name>
    <dbReference type="NCBI Taxonomy" id="412755"/>
    <lineage>
        <taxon>unclassified sequences</taxon>
        <taxon>metagenomes</taxon>
        <taxon>ecological metagenomes</taxon>
    </lineage>
</organism>
<feature type="domain" description="DNA methylase N-4/N-6" evidence="4">
    <location>
        <begin position="24"/>
        <end position="77"/>
    </location>
</feature>
<dbReference type="InterPro" id="IPR029063">
    <property type="entry name" value="SAM-dependent_MTases_sf"/>
</dbReference>
<evidence type="ECO:0000256" key="1">
    <source>
        <dbReference type="ARBA" id="ARBA00006594"/>
    </source>
</evidence>
<dbReference type="SUPFAM" id="SSF53335">
    <property type="entry name" value="S-adenosyl-L-methionine-dependent methyltransferases"/>
    <property type="match status" value="1"/>
</dbReference>
<dbReference type="GO" id="GO:0032259">
    <property type="term" value="P:methylation"/>
    <property type="evidence" value="ECO:0007669"/>
    <property type="project" value="UniProtKB-KW"/>
</dbReference>
<evidence type="ECO:0000313" key="5">
    <source>
        <dbReference type="EMBL" id="GAG89483.1"/>
    </source>
</evidence>
<name>X1BZ81_9ZZZZ</name>
<comment type="similarity">
    <text evidence="1">Belongs to the N(4)/N(6)-methyltransferase family.</text>
</comment>
<dbReference type="GO" id="GO:0003677">
    <property type="term" value="F:DNA binding"/>
    <property type="evidence" value="ECO:0007669"/>
    <property type="project" value="InterPro"/>
</dbReference>
<evidence type="ECO:0000256" key="2">
    <source>
        <dbReference type="ARBA" id="ARBA00022603"/>
    </source>
</evidence>
<dbReference type="GO" id="GO:0008170">
    <property type="term" value="F:N-methyltransferase activity"/>
    <property type="evidence" value="ECO:0007669"/>
    <property type="project" value="InterPro"/>
</dbReference>
<gene>
    <name evidence="5" type="ORF">S01H4_25123</name>
</gene>
<evidence type="ECO:0000259" key="4">
    <source>
        <dbReference type="Pfam" id="PF01555"/>
    </source>
</evidence>
<dbReference type="Pfam" id="PF01555">
    <property type="entry name" value="N6_N4_Mtase"/>
    <property type="match status" value="1"/>
</dbReference>
<comment type="caution">
    <text evidence="5">The sequence shown here is derived from an EMBL/GenBank/DDBJ whole genome shotgun (WGS) entry which is preliminary data.</text>
</comment>
<dbReference type="InterPro" id="IPR001091">
    <property type="entry name" value="RM_Methyltransferase"/>
</dbReference>
<keyword evidence="3" id="KW-0808">Transferase</keyword>
<accession>X1BZ81</accession>
<reference evidence="5" key="1">
    <citation type="journal article" date="2014" name="Front. Microbiol.">
        <title>High frequency of phylogenetically diverse reductive dehalogenase-homologous genes in deep subseafloor sedimentary metagenomes.</title>
        <authorList>
            <person name="Kawai M."/>
            <person name="Futagami T."/>
            <person name="Toyoda A."/>
            <person name="Takaki Y."/>
            <person name="Nishi S."/>
            <person name="Hori S."/>
            <person name="Arai W."/>
            <person name="Tsubouchi T."/>
            <person name="Morono Y."/>
            <person name="Uchiyama I."/>
            <person name="Ito T."/>
            <person name="Fujiyama A."/>
            <person name="Inagaki F."/>
            <person name="Takami H."/>
        </authorList>
    </citation>
    <scope>NUCLEOTIDE SEQUENCE</scope>
    <source>
        <strain evidence="5">Expedition CK06-06</strain>
    </source>
</reference>
<evidence type="ECO:0000256" key="3">
    <source>
        <dbReference type="ARBA" id="ARBA00022679"/>
    </source>
</evidence>
<dbReference type="AlphaFoldDB" id="X1BZ81"/>
<dbReference type="Gene3D" id="3.40.50.150">
    <property type="entry name" value="Vaccinia Virus protein VP39"/>
    <property type="match status" value="1"/>
</dbReference>
<dbReference type="PROSITE" id="PS00092">
    <property type="entry name" value="N6_MTASE"/>
    <property type="match status" value="1"/>
</dbReference>